<dbReference type="EMBL" id="JBDKWZ010000019">
    <property type="protein sequence ID" value="MEN7551071.1"/>
    <property type="molecule type" value="Genomic_DNA"/>
</dbReference>
<evidence type="ECO:0000313" key="11">
    <source>
        <dbReference type="EMBL" id="MEN7551071.1"/>
    </source>
</evidence>
<dbReference type="InterPro" id="IPR020084">
    <property type="entry name" value="NUDIX_hydrolase_CS"/>
</dbReference>
<dbReference type="PANTHER" id="PTHR42904:SF6">
    <property type="entry name" value="NAD-CAPPED RNA HYDROLASE NUDT12"/>
    <property type="match status" value="1"/>
</dbReference>
<evidence type="ECO:0000256" key="1">
    <source>
        <dbReference type="ARBA" id="ARBA00001946"/>
    </source>
</evidence>
<evidence type="ECO:0000256" key="5">
    <source>
        <dbReference type="ARBA" id="ARBA00022723"/>
    </source>
</evidence>
<dbReference type="InterPro" id="IPR049734">
    <property type="entry name" value="NudC-like_C"/>
</dbReference>
<dbReference type="NCBIfam" id="NF001299">
    <property type="entry name" value="PRK00241.1"/>
    <property type="match status" value="1"/>
</dbReference>
<sequence>MNKVQYYSNSEFARAVHLRNTGPLKGSDTAPNALIPVWNEKFYCQKNGSGYSVMTDATNELMALSEKVIFLGQEHDRKIACIDLSDTELSDLETTLGTGEFLDLRTIVRQLDREQAALLAYAKGLARWNRMYSFCGVCGSATKSRDRGHSRKCIHESCGTISFPRIDPAIIVLIEHKPLGQAPMCLLNKVKTEQGYRCSTFAGFVEIGESLEDAVRREMKEEVDVEVGNIRYVSSQPWPFPASIMLGFVAEAKSQYYQVDNQEIKDAGWFTAQEIDRLVKEGTLVLSREDSIARYLIESWVKENL</sequence>
<dbReference type="InterPro" id="IPR015376">
    <property type="entry name" value="Znr_NADH_PPase"/>
</dbReference>
<evidence type="ECO:0000256" key="6">
    <source>
        <dbReference type="ARBA" id="ARBA00022801"/>
    </source>
</evidence>
<evidence type="ECO:0000256" key="2">
    <source>
        <dbReference type="ARBA" id="ARBA00001947"/>
    </source>
</evidence>
<dbReference type="GO" id="GO:0035529">
    <property type="term" value="F:NADH pyrophosphatase activity"/>
    <property type="evidence" value="ECO:0007669"/>
    <property type="project" value="TreeGrafter"/>
</dbReference>
<dbReference type="SUPFAM" id="SSF55811">
    <property type="entry name" value="Nudix"/>
    <property type="match status" value="1"/>
</dbReference>
<organism evidence="11 12">
    <name type="scientific">Rapidithrix thailandica</name>
    <dbReference type="NCBI Taxonomy" id="413964"/>
    <lineage>
        <taxon>Bacteria</taxon>
        <taxon>Pseudomonadati</taxon>
        <taxon>Bacteroidota</taxon>
        <taxon>Cytophagia</taxon>
        <taxon>Cytophagales</taxon>
        <taxon>Flammeovirgaceae</taxon>
        <taxon>Rapidithrix</taxon>
    </lineage>
</organism>
<protein>
    <recommendedName>
        <fullName evidence="4">NAD(+) diphosphatase</fullName>
        <ecNumber evidence="4">3.6.1.22</ecNumber>
    </recommendedName>
</protein>
<keyword evidence="7" id="KW-0460">Magnesium</keyword>
<dbReference type="GO" id="GO:0005829">
    <property type="term" value="C:cytosol"/>
    <property type="evidence" value="ECO:0007669"/>
    <property type="project" value="TreeGrafter"/>
</dbReference>
<dbReference type="AlphaFoldDB" id="A0AAW9SDG1"/>
<evidence type="ECO:0000256" key="3">
    <source>
        <dbReference type="ARBA" id="ARBA00009595"/>
    </source>
</evidence>
<dbReference type="GO" id="GO:0006742">
    <property type="term" value="P:NADP+ catabolic process"/>
    <property type="evidence" value="ECO:0007669"/>
    <property type="project" value="TreeGrafter"/>
</dbReference>
<evidence type="ECO:0000256" key="4">
    <source>
        <dbReference type="ARBA" id="ARBA00012381"/>
    </source>
</evidence>
<keyword evidence="6 11" id="KW-0378">Hydrolase</keyword>
<dbReference type="InterPro" id="IPR015375">
    <property type="entry name" value="NADH_PPase-like_N"/>
</dbReference>
<evidence type="ECO:0000313" key="12">
    <source>
        <dbReference type="Proteomes" id="UP001403385"/>
    </source>
</evidence>
<dbReference type="GO" id="GO:0019677">
    <property type="term" value="P:NAD+ catabolic process"/>
    <property type="evidence" value="ECO:0007669"/>
    <property type="project" value="TreeGrafter"/>
</dbReference>
<keyword evidence="5" id="KW-0479">Metal-binding</keyword>
<dbReference type="CDD" id="cd03429">
    <property type="entry name" value="NUDIX_NADH_pyrophosphatase_Nudt13"/>
    <property type="match status" value="1"/>
</dbReference>
<keyword evidence="12" id="KW-1185">Reference proteome</keyword>
<dbReference type="Gene3D" id="3.90.79.10">
    <property type="entry name" value="Nucleoside Triphosphate Pyrophosphohydrolase"/>
    <property type="match status" value="1"/>
</dbReference>
<dbReference type="InterPro" id="IPR000086">
    <property type="entry name" value="NUDIX_hydrolase_dom"/>
</dbReference>
<dbReference type="PROSITE" id="PS51462">
    <property type="entry name" value="NUDIX"/>
    <property type="match status" value="1"/>
</dbReference>
<comment type="caution">
    <text evidence="11">The sequence shown here is derived from an EMBL/GenBank/DDBJ whole genome shotgun (WGS) entry which is preliminary data.</text>
</comment>
<dbReference type="Pfam" id="PF09296">
    <property type="entry name" value="NUDIX-like"/>
    <property type="match status" value="1"/>
</dbReference>
<dbReference type="PROSITE" id="PS00893">
    <property type="entry name" value="NUDIX_BOX"/>
    <property type="match status" value="1"/>
</dbReference>
<dbReference type="PANTHER" id="PTHR42904">
    <property type="entry name" value="NUDIX HYDROLASE, NUDC SUBFAMILY"/>
    <property type="match status" value="1"/>
</dbReference>
<dbReference type="Pfam" id="PF00293">
    <property type="entry name" value="NUDIX"/>
    <property type="match status" value="1"/>
</dbReference>
<comment type="similarity">
    <text evidence="3">Belongs to the Nudix hydrolase family. NudC subfamily.</text>
</comment>
<name>A0AAW9SDG1_9BACT</name>
<dbReference type="Proteomes" id="UP001403385">
    <property type="component" value="Unassembled WGS sequence"/>
</dbReference>
<evidence type="ECO:0000256" key="8">
    <source>
        <dbReference type="ARBA" id="ARBA00023027"/>
    </source>
</evidence>
<dbReference type="RefSeq" id="WP_346823853.1">
    <property type="nucleotide sequence ID" value="NZ_JBDKWZ010000019.1"/>
</dbReference>
<dbReference type="Pfam" id="PF09297">
    <property type="entry name" value="Zn_ribbon_NUD"/>
    <property type="match status" value="1"/>
</dbReference>
<dbReference type="InterPro" id="IPR015797">
    <property type="entry name" value="NUDIX_hydrolase-like_dom_sf"/>
</dbReference>
<accession>A0AAW9SDG1</accession>
<keyword evidence="8" id="KW-0520">NAD</keyword>
<gene>
    <name evidence="11" type="primary">nudC</name>
    <name evidence="11" type="ORF">AAG747_24330</name>
</gene>
<evidence type="ECO:0000259" key="10">
    <source>
        <dbReference type="PROSITE" id="PS51462"/>
    </source>
</evidence>
<dbReference type="EC" id="3.6.1.22" evidence="4"/>
<comment type="catalytic activity">
    <reaction evidence="9">
        <text>a 5'-end NAD(+)-phospho-ribonucleoside in mRNA + H2O = a 5'-end phospho-adenosine-phospho-ribonucleoside in mRNA + beta-nicotinamide D-ribonucleotide + 2 H(+)</text>
        <dbReference type="Rhea" id="RHEA:60876"/>
        <dbReference type="Rhea" id="RHEA-COMP:15698"/>
        <dbReference type="Rhea" id="RHEA-COMP:15719"/>
        <dbReference type="ChEBI" id="CHEBI:14649"/>
        <dbReference type="ChEBI" id="CHEBI:15377"/>
        <dbReference type="ChEBI" id="CHEBI:15378"/>
        <dbReference type="ChEBI" id="CHEBI:144029"/>
        <dbReference type="ChEBI" id="CHEBI:144051"/>
    </reaction>
    <physiologicalReaction direction="left-to-right" evidence="9">
        <dbReference type="Rhea" id="RHEA:60877"/>
    </physiologicalReaction>
</comment>
<dbReference type="Gene3D" id="3.90.79.20">
    <property type="match status" value="1"/>
</dbReference>
<evidence type="ECO:0000256" key="9">
    <source>
        <dbReference type="ARBA" id="ARBA00023679"/>
    </source>
</evidence>
<comment type="cofactor">
    <cofactor evidence="1">
        <name>Mg(2+)</name>
        <dbReference type="ChEBI" id="CHEBI:18420"/>
    </cofactor>
</comment>
<dbReference type="InterPro" id="IPR050241">
    <property type="entry name" value="NAD-cap_RNA_hydrolase_NudC"/>
</dbReference>
<evidence type="ECO:0000256" key="7">
    <source>
        <dbReference type="ARBA" id="ARBA00022842"/>
    </source>
</evidence>
<feature type="domain" description="Nudix hydrolase" evidence="10">
    <location>
        <begin position="164"/>
        <end position="298"/>
    </location>
</feature>
<dbReference type="GO" id="GO:0046872">
    <property type="term" value="F:metal ion binding"/>
    <property type="evidence" value="ECO:0007669"/>
    <property type="project" value="UniProtKB-KW"/>
</dbReference>
<reference evidence="11 12" key="1">
    <citation type="submission" date="2024-04" db="EMBL/GenBank/DDBJ databases">
        <title>Novel genus in family Flammeovirgaceae.</title>
        <authorList>
            <person name="Nguyen T.H."/>
            <person name="Vuong T.Q."/>
            <person name="Le H."/>
            <person name="Kim S.-G."/>
        </authorList>
    </citation>
    <scope>NUCLEOTIDE SEQUENCE [LARGE SCALE GENOMIC DNA]</scope>
    <source>
        <strain evidence="11 12">JCM 23209</strain>
    </source>
</reference>
<comment type="cofactor">
    <cofactor evidence="2">
        <name>Zn(2+)</name>
        <dbReference type="ChEBI" id="CHEBI:29105"/>
    </cofactor>
</comment>
<proteinExistence type="inferred from homology"/>